<dbReference type="VEuPathDB" id="FungiDB:I303_07355"/>
<reference evidence="3" key="3">
    <citation type="submission" date="2024-02" db="EMBL/GenBank/DDBJ databases">
        <title>Comparative genomics of Cryptococcus and Kwoniella reveals pathogenesis evolution and contrasting modes of karyotype evolution via chromosome fusion or intercentromeric recombination.</title>
        <authorList>
            <person name="Coelho M.A."/>
            <person name="David-Palma M."/>
            <person name="Shea T."/>
            <person name="Bowers K."/>
            <person name="McGinley-Smith S."/>
            <person name="Mohammad A.W."/>
            <person name="Gnirke A."/>
            <person name="Yurkov A.M."/>
            <person name="Nowrousian M."/>
            <person name="Sun S."/>
            <person name="Cuomo C.A."/>
            <person name="Heitman J."/>
        </authorList>
    </citation>
    <scope>NUCLEOTIDE SEQUENCE</scope>
    <source>
        <strain evidence="3">CBS 10117</strain>
    </source>
</reference>
<evidence type="ECO:0008006" key="5">
    <source>
        <dbReference type="Google" id="ProtNLM"/>
    </source>
</evidence>
<protein>
    <recommendedName>
        <fullName evidence="5">F-box domain-containing protein</fullName>
    </recommendedName>
</protein>
<evidence type="ECO:0000313" key="2">
    <source>
        <dbReference type="EMBL" id="OBR82593.1"/>
    </source>
</evidence>
<gene>
    <name evidence="2" type="ORF">I303_07355</name>
    <name evidence="3" type="ORF">I303_108318</name>
</gene>
<reference evidence="2" key="1">
    <citation type="submission" date="2013-07" db="EMBL/GenBank/DDBJ databases">
        <title>The Genome Sequence of Cryptococcus dejecticola CBS10117.</title>
        <authorList>
            <consortium name="The Broad Institute Genome Sequencing Platform"/>
            <person name="Cuomo C."/>
            <person name="Litvintseva A."/>
            <person name="Chen Y."/>
            <person name="Heitman J."/>
            <person name="Sun S."/>
            <person name="Springer D."/>
            <person name="Dromer F."/>
            <person name="Young S.K."/>
            <person name="Zeng Q."/>
            <person name="Gargeya S."/>
            <person name="Fitzgerald M."/>
            <person name="Abouelleil A."/>
            <person name="Alvarado L."/>
            <person name="Berlin A.M."/>
            <person name="Chapman S.B."/>
            <person name="Dewar J."/>
            <person name="Goldberg J."/>
            <person name="Griggs A."/>
            <person name="Gujja S."/>
            <person name="Hansen M."/>
            <person name="Howarth C."/>
            <person name="Imamovic A."/>
            <person name="Larimer J."/>
            <person name="McCowan C."/>
            <person name="Murphy C."/>
            <person name="Pearson M."/>
            <person name="Priest M."/>
            <person name="Roberts A."/>
            <person name="Saif S."/>
            <person name="Shea T."/>
            <person name="Sykes S."/>
            <person name="Wortman J."/>
            <person name="Nusbaum C."/>
            <person name="Birren B."/>
        </authorList>
    </citation>
    <scope>NUCLEOTIDE SEQUENCE [LARGE SCALE GENOMIC DNA]</scope>
    <source>
        <strain evidence="2">CBS 10117</strain>
    </source>
</reference>
<dbReference type="Proteomes" id="UP000078595">
    <property type="component" value="Chromosome 11"/>
</dbReference>
<sequence length="683" mass="77255">MPSISDRLRRFSLRPSGSRQLQDDQAGPSTLSANGHLPVQPPSFDPSDPPPPYSSLPTSSPIPILEKGKGKGKGKEKQDQPSSSWYRNPAKGVTSLKSVQPSKDYGVPKLSGLPTRIHERIAIYLVESPTSLRALSLTCRALRDPAQAAVWRTIDVSLPGYWEHQLLLNTSTKQAVKFSSGTTWDEPRWAQWYDDFYPLRCAKIKQRLKDVNRAIEKKPYLLRSTRNLILEPNVKNQSEIIKLLQTVSLPLENVEIRPLILGDLAGGAKIPTVNETMESFCKALSPSSTTSLVCLQKLRVTLDSQNWVDQLSRLLWVCPNVEELDLAIHHDITLPVVQSSSIDKGNLPSILGQLKKLHFRNVLPQHCTKLESIVRYISEAASMLYGDLEITVEANWMIGSTGLNTPFPQPVQSFIESLYTPRALSKIKLYTKGDRAESTKTLFDPLSLYWIDDALSLVESVAYTEVIQGYGTGKMVVPDIAKMVIPPIFAMSDLTISLIVRPELWSTALLMEEDRKDKAIFSFVPAVRTKLNAADSLHTIHMIPQLDDEDKRVFSSDPRDWKRQNTGGILIRTYHSDEGEILWIMRRLSFFHDLSGNNLESKSDWEQVACFEKGVIVPQELLREVLRFDRGSIQVKGKGRLCPEEEYIDSEEGDADEWYTGFREGELEEAGWDMLREWERRMR</sequence>
<dbReference type="AlphaFoldDB" id="A0A1A5ZXR8"/>
<dbReference type="EMBL" id="KI894035">
    <property type="protein sequence ID" value="OBR82593.1"/>
    <property type="molecule type" value="Genomic_DNA"/>
</dbReference>
<dbReference type="OrthoDB" id="2569626at2759"/>
<feature type="region of interest" description="Disordered" evidence="1">
    <location>
        <begin position="1"/>
        <end position="101"/>
    </location>
</feature>
<name>A0A1A5ZXR8_9TREE</name>
<reference evidence="3" key="2">
    <citation type="submission" date="2013-07" db="EMBL/GenBank/DDBJ databases">
        <authorList>
            <consortium name="The Broad Institute Genome Sequencing Platform"/>
            <person name="Cuomo C."/>
            <person name="Litvintseva A."/>
            <person name="Chen Y."/>
            <person name="Heitman J."/>
            <person name="Sun S."/>
            <person name="Springer D."/>
            <person name="Dromer F."/>
            <person name="Young S.K."/>
            <person name="Zeng Q."/>
            <person name="Gargeya S."/>
            <person name="Fitzgerald M."/>
            <person name="Abouelleil A."/>
            <person name="Alvarado L."/>
            <person name="Berlin A.M."/>
            <person name="Chapman S.B."/>
            <person name="Dewar J."/>
            <person name="Goldberg J."/>
            <person name="Griggs A."/>
            <person name="Gujja S."/>
            <person name="Hansen M."/>
            <person name="Howarth C."/>
            <person name="Imamovic A."/>
            <person name="Larimer J."/>
            <person name="McCowan C."/>
            <person name="Murphy C."/>
            <person name="Pearson M."/>
            <person name="Priest M."/>
            <person name="Roberts A."/>
            <person name="Saif S."/>
            <person name="Shea T."/>
            <person name="Sykes S."/>
            <person name="Wortman J."/>
            <person name="Nusbaum C."/>
            <person name="Birren B."/>
        </authorList>
    </citation>
    <scope>NUCLEOTIDE SEQUENCE</scope>
    <source>
        <strain evidence="3">CBS 10117</strain>
    </source>
</reference>
<evidence type="ECO:0000313" key="4">
    <source>
        <dbReference type="Proteomes" id="UP000078595"/>
    </source>
</evidence>
<dbReference type="KEGG" id="kdj:28971054"/>
<feature type="compositionally biased region" description="Basic and acidic residues" evidence="1">
    <location>
        <begin position="66"/>
        <end position="79"/>
    </location>
</feature>
<feature type="compositionally biased region" description="Pro residues" evidence="1">
    <location>
        <begin position="39"/>
        <end position="54"/>
    </location>
</feature>
<proteinExistence type="predicted"/>
<keyword evidence="4" id="KW-1185">Reference proteome</keyword>
<dbReference type="GeneID" id="28971054"/>
<accession>A0A1A5ZXR8</accession>
<organism evidence="2">
    <name type="scientific">Kwoniella dejecticola CBS 10117</name>
    <dbReference type="NCBI Taxonomy" id="1296121"/>
    <lineage>
        <taxon>Eukaryota</taxon>
        <taxon>Fungi</taxon>
        <taxon>Dikarya</taxon>
        <taxon>Basidiomycota</taxon>
        <taxon>Agaricomycotina</taxon>
        <taxon>Tremellomycetes</taxon>
        <taxon>Tremellales</taxon>
        <taxon>Cryptococcaceae</taxon>
        <taxon>Kwoniella</taxon>
    </lineage>
</organism>
<evidence type="ECO:0000256" key="1">
    <source>
        <dbReference type="SAM" id="MobiDB-lite"/>
    </source>
</evidence>
<dbReference type="EMBL" id="CP144540">
    <property type="protein sequence ID" value="WWC65697.1"/>
    <property type="molecule type" value="Genomic_DNA"/>
</dbReference>
<dbReference type="RefSeq" id="XP_018260435.1">
    <property type="nucleotide sequence ID" value="XM_018410625.1"/>
</dbReference>
<evidence type="ECO:0000313" key="3">
    <source>
        <dbReference type="EMBL" id="WWC65697.1"/>
    </source>
</evidence>